<gene>
    <name evidence="2" type="ORF">G6F64_011163</name>
</gene>
<dbReference type="EMBL" id="JAANQT010002590">
    <property type="protein sequence ID" value="KAG1302167.1"/>
    <property type="molecule type" value="Genomic_DNA"/>
</dbReference>
<name>A0A9P7BM17_RHIOR</name>
<dbReference type="InterPro" id="IPR000477">
    <property type="entry name" value="RT_dom"/>
</dbReference>
<sequence>MAFQETHVTDAHIQTINMQFQATQSLWTHHCGLLSFSPSFILSENLTPSNPIMVLSKVSHPQNFYAPFHVLVLYAPASSGKARREFFDSVLDTLTSPEYAIDHQQLIILGDFNYSYHRANLSSQTSLRWVSYLDESFYNVMHCGDNSSIPTFRRNDEITSTIDYIFISNHLRTAIQSTDIHRLHSSWTDHQLLSLSINLGSTPTGFGLWRANPLLVKNKEYRSQLKQRLQQIAEHLPQSLSLQDQWDHLKLEIRKFTRSFAVDYSNWRSKSLRSLQRKRNAFLRSQPPLALRLQRLPVIDRQIESLQQELVDISALKAGIRWREHGEKSAGYLKRIHHTRTTEQTIVHLQEPVTGERVSSQAQLLEVSKTFYQDLYSVDPIHESDVDRYLSDIDSLPQLSHEDQQSLISPITIDDILYQSKKVLAKQSSSGADGLGYAFIHLIYCFKPLQKLIVKLYNAALLTGMFPSSWQDIRVRLLPKKGDLSSLLNWRPISLINCDAKIYTRVINQRMRLVMEDVINRYQTGFLADRFIAENGMVLNILMEQAHVERRREIGLLLDQEKAYDRVHPTYLRQTMLSFGFPESFVQSIGNLFFGNEVRVNVNGYFTDLVQQQRGLRQGDPLSPLLFNIALEPLLRHVIQDPSFTGFVPTAYDDPPPDGVPSTLKVLAYADDVCVFLHSFEDYHRLQHHLNRYSLVSNAKVNIHKTEAFSLDGRPYPEWIEFFSTQGITKWHDHTSPSPLRYLGFPLIQSLTQRRHLEGHLLQLVKTQCDIYSQRQLSIRGRATIANSLILSKIWYVLRLVHLPKNFFKQLRSIVYQFVWCNCKPSIKYAQLCSPLQSGGLGLLDPLIQQHNLQIRWIEQLLADPLPHSCSQPYLLDHMRRFHSAGSGTRLAMFFPSLRAPTSAHSNNFMVNIFAAMDSFGLDDLPSVTCNVATLLVLPLSSVLALTPEDYWTTKPRHSKLKVSQYFTFDSSFGCVRPQVSIDHPITPRLAAQLLRDVQNRTVKLNNLIWPLILQQNQSFGVVDDTPFVDLFLSSRQWITYKPKLFRFSLTQQLLPADTTMEASYSQWQQFWKLPVEPAHRSLWYRLVHKKMYSQAALSQMTTRTTSAQCHFCSCVVEDIQHLIVRCPRKWAVWIEVFNVYSPHLYFSQDDICSLLWSFKTFHFVDNPELWTLCCSVLAHIWRFHWQHIIQGTPFTENTIVKIIMSRFATLKRSLLEID</sequence>
<dbReference type="Pfam" id="PF00078">
    <property type="entry name" value="RVT_1"/>
    <property type="match status" value="1"/>
</dbReference>
<keyword evidence="3" id="KW-1185">Reference proteome</keyword>
<reference evidence="2" key="1">
    <citation type="journal article" date="2020" name="Microb. Genom.">
        <title>Genetic diversity of clinical and environmental Mucorales isolates obtained from an investigation of mucormycosis cases among solid organ transplant recipients.</title>
        <authorList>
            <person name="Nguyen M.H."/>
            <person name="Kaul D."/>
            <person name="Muto C."/>
            <person name="Cheng S.J."/>
            <person name="Richter R.A."/>
            <person name="Bruno V.M."/>
            <person name="Liu G."/>
            <person name="Beyhan S."/>
            <person name="Sundermann A.J."/>
            <person name="Mounaud S."/>
            <person name="Pasculle A.W."/>
            <person name="Nierman W.C."/>
            <person name="Driscoll E."/>
            <person name="Cumbie R."/>
            <person name="Clancy C.J."/>
            <person name="Dupont C.L."/>
        </authorList>
    </citation>
    <scope>NUCLEOTIDE SEQUENCE</scope>
    <source>
        <strain evidence="2">GL11</strain>
    </source>
</reference>
<dbReference type="PANTHER" id="PTHR31635">
    <property type="entry name" value="REVERSE TRANSCRIPTASE DOMAIN-CONTAINING PROTEIN-RELATED"/>
    <property type="match status" value="1"/>
</dbReference>
<evidence type="ECO:0000259" key="1">
    <source>
        <dbReference type="PROSITE" id="PS50878"/>
    </source>
</evidence>
<comment type="caution">
    <text evidence="2">The sequence shown here is derived from an EMBL/GenBank/DDBJ whole genome shotgun (WGS) entry which is preliminary data.</text>
</comment>
<dbReference type="SUPFAM" id="SSF56219">
    <property type="entry name" value="DNase I-like"/>
    <property type="match status" value="1"/>
</dbReference>
<dbReference type="PROSITE" id="PS50878">
    <property type="entry name" value="RT_POL"/>
    <property type="match status" value="1"/>
</dbReference>
<evidence type="ECO:0000313" key="3">
    <source>
        <dbReference type="Proteomes" id="UP000716291"/>
    </source>
</evidence>
<dbReference type="InterPro" id="IPR026960">
    <property type="entry name" value="RVT-Znf"/>
</dbReference>
<dbReference type="Gene3D" id="3.60.10.10">
    <property type="entry name" value="Endonuclease/exonuclease/phosphatase"/>
    <property type="match status" value="1"/>
</dbReference>
<dbReference type="Pfam" id="PF13966">
    <property type="entry name" value="zf-RVT"/>
    <property type="match status" value="1"/>
</dbReference>
<accession>A0A9P7BM17</accession>
<feature type="domain" description="Reverse transcriptase" evidence="1">
    <location>
        <begin position="459"/>
        <end position="747"/>
    </location>
</feature>
<dbReference type="Proteomes" id="UP000716291">
    <property type="component" value="Unassembled WGS sequence"/>
</dbReference>
<dbReference type="SUPFAM" id="SSF56672">
    <property type="entry name" value="DNA/RNA polymerases"/>
    <property type="match status" value="1"/>
</dbReference>
<dbReference type="PANTHER" id="PTHR31635:SF196">
    <property type="entry name" value="REVERSE TRANSCRIPTASE DOMAIN-CONTAINING PROTEIN-RELATED"/>
    <property type="match status" value="1"/>
</dbReference>
<organism evidence="2 3">
    <name type="scientific">Rhizopus oryzae</name>
    <name type="common">Mucormycosis agent</name>
    <name type="synonym">Rhizopus arrhizus var. delemar</name>
    <dbReference type="NCBI Taxonomy" id="64495"/>
    <lineage>
        <taxon>Eukaryota</taxon>
        <taxon>Fungi</taxon>
        <taxon>Fungi incertae sedis</taxon>
        <taxon>Mucoromycota</taxon>
        <taxon>Mucoromycotina</taxon>
        <taxon>Mucoromycetes</taxon>
        <taxon>Mucorales</taxon>
        <taxon>Mucorineae</taxon>
        <taxon>Rhizopodaceae</taxon>
        <taxon>Rhizopus</taxon>
    </lineage>
</organism>
<dbReference type="AlphaFoldDB" id="A0A9P7BM17"/>
<dbReference type="InterPro" id="IPR036691">
    <property type="entry name" value="Endo/exonu/phosph_ase_sf"/>
</dbReference>
<evidence type="ECO:0000313" key="2">
    <source>
        <dbReference type="EMBL" id="KAG1302167.1"/>
    </source>
</evidence>
<dbReference type="CDD" id="cd01650">
    <property type="entry name" value="RT_nLTR_like"/>
    <property type="match status" value="1"/>
</dbReference>
<proteinExistence type="predicted"/>
<protein>
    <recommendedName>
        <fullName evidence="1">Reverse transcriptase domain-containing protein</fullName>
    </recommendedName>
</protein>
<dbReference type="InterPro" id="IPR043502">
    <property type="entry name" value="DNA/RNA_pol_sf"/>
</dbReference>